<dbReference type="EMBL" id="JAVLVU010000001">
    <property type="protein sequence ID" value="MDT3401455.1"/>
    <property type="molecule type" value="Genomic_DNA"/>
</dbReference>
<feature type="transmembrane region" description="Helical" evidence="1">
    <location>
        <begin position="12"/>
        <end position="32"/>
    </location>
</feature>
<evidence type="ECO:0000256" key="1">
    <source>
        <dbReference type="SAM" id="Phobius"/>
    </source>
</evidence>
<evidence type="ECO:0000313" key="3">
    <source>
        <dbReference type="Proteomes" id="UP001258315"/>
    </source>
</evidence>
<dbReference type="Proteomes" id="UP001258315">
    <property type="component" value="Unassembled WGS sequence"/>
</dbReference>
<keyword evidence="1" id="KW-0472">Membrane</keyword>
<reference evidence="3" key="1">
    <citation type="submission" date="2023-07" db="EMBL/GenBank/DDBJ databases">
        <title>Functional and genomic diversity of the sorghum phyllosphere microbiome.</title>
        <authorList>
            <person name="Shade A."/>
        </authorList>
    </citation>
    <scope>NUCLEOTIDE SEQUENCE [LARGE SCALE GENOMIC DNA]</scope>
    <source>
        <strain evidence="3">SORGH_AS_0422</strain>
    </source>
</reference>
<keyword evidence="3" id="KW-1185">Reference proteome</keyword>
<keyword evidence="1" id="KW-1133">Transmembrane helix</keyword>
<dbReference type="RefSeq" id="WP_311947331.1">
    <property type="nucleotide sequence ID" value="NZ_JAVLVU010000001.1"/>
</dbReference>
<name>A0ABU3GPC1_9SPHI</name>
<sequence length="71" mass="7914">MKNLFKRDKNNGLLIAGIIGGAIAAGIVTVLLTRHKSELRSLARAAEEKATDYLEKKTHRLKKQRTDLSKL</sequence>
<gene>
    <name evidence="2" type="ORF">QE417_000527</name>
</gene>
<proteinExistence type="predicted"/>
<accession>A0ABU3GPC1</accession>
<keyword evidence="1" id="KW-0812">Transmembrane</keyword>
<protein>
    <submittedName>
        <fullName evidence="2">Gas vesicle protein</fullName>
    </submittedName>
</protein>
<comment type="caution">
    <text evidence="2">The sequence shown here is derived from an EMBL/GenBank/DDBJ whole genome shotgun (WGS) entry which is preliminary data.</text>
</comment>
<organism evidence="2 3">
    <name type="scientific">Mucilaginibacter terrae</name>
    <dbReference type="NCBI Taxonomy" id="1955052"/>
    <lineage>
        <taxon>Bacteria</taxon>
        <taxon>Pseudomonadati</taxon>
        <taxon>Bacteroidota</taxon>
        <taxon>Sphingobacteriia</taxon>
        <taxon>Sphingobacteriales</taxon>
        <taxon>Sphingobacteriaceae</taxon>
        <taxon>Mucilaginibacter</taxon>
    </lineage>
</organism>
<evidence type="ECO:0000313" key="2">
    <source>
        <dbReference type="EMBL" id="MDT3401455.1"/>
    </source>
</evidence>